<dbReference type="InterPro" id="IPR035897">
    <property type="entry name" value="Toll_tir_struct_dom_sf"/>
</dbReference>
<dbReference type="SMART" id="SM00255">
    <property type="entry name" value="TIR"/>
    <property type="match status" value="1"/>
</dbReference>
<dbReference type="PANTHER" id="PTHR24365">
    <property type="entry name" value="TOLL-LIKE RECEPTOR"/>
    <property type="match status" value="1"/>
</dbReference>
<feature type="non-terminal residue" evidence="7">
    <location>
        <position position="116"/>
    </location>
</feature>
<keyword evidence="5" id="KW-0472">Membrane</keyword>
<dbReference type="AlphaFoldDB" id="V3ZWA8"/>
<dbReference type="OMA" id="FAHEWCS"/>
<reference evidence="7 8" key="1">
    <citation type="journal article" date="2013" name="Nature">
        <title>Insights into bilaterian evolution from three spiralian genomes.</title>
        <authorList>
            <person name="Simakov O."/>
            <person name="Marletaz F."/>
            <person name="Cho S.J."/>
            <person name="Edsinger-Gonzales E."/>
            <person name="Havlak P."/>
            <person name="Hellsten U."/>
            <person name="Kuo D.H."/>
            <person name="Larsson T."/>
            <person name="Lv J."/>
            <person name="Arendt D."/>
            <person name="Savage R."/>
            <person name="Osoegawa K."/>
            <person name="de Jong P."/>
            <person name="Grimwood J."/>
            <person name="Chapman J.A."/>
            <person name="Shapiro H."/>
            <person name="Aerts A."/>
            <person name="Otillar R.P."/>
            <person name="Terry A.Y."/>
            <person name="Boore J.L."/>
            <person name="Grigoriev I.V."/>
            <person name="Lindberg D.R."/>
            <person name="Seaver E.C."/>
            <person name="Weisblat D.A."/>
            <person name="Putnam N.H."/>
            <person name="Rokhsar D.S."/>
        </authorList>
    </citation>
    <scope>NUCLEOTIDE SEQUENCE [LARGE SCALE GENOMIC DNA]</scope>
</reference>
<dbReference type="PANTHER" id="PTHR24365:SF541">
    <property type="entry name" value="PROTEIN TOLL-RELATED"/>
    <property type="match status" value="1"/>
</dbReference>
<dbReference type="KEGG" id="lgi:LOTGIDRAFT_99652"/>
<organism evidence="7 8">
    <name type="scientific">Lottia gigantea</name>
    <name type="common">Giant owl limpet</name>
    <dbReference type="NCBI Taxonomy" id="225164"/>
    <lineage>
        <taxon>Eukaryota</taxon>
        <taxon>Metazoa</taxon>
        <taxon>Spiralia</taxon>
        <taxon>Lophotrochozoa</taxon>
        <taxon>Mollusca</taxon>
        <taxon>Gastropoda</taxon>
        <taxon>Patellogastropoda</taxon>
        <taxon>Lottioidea</taxon>
        <taxon>Lottiidae</taxon>
        <taxon>Lottia</taxon>
    </lineage>
</organism>
<sequence>FISYSEHDRPFVTDLVNELENKVNMPYKICIHDRDFQVGTLIAENISFSINNSNITIFVVSEHFITSEWCTFEFQTAYRTMLREESTKILVIKRGEVDNEKLDENLRAYIRTKYYI</sequence>
<dbReference type="Proteomes" id="UP000030746">
    <property type="component" value="Unassembled WGS sequence"/>
</dbReference>
<dbReference type="STRING" id="225164.V3ZWA8"/>
<dbReference type="SUPFAM" id="SSF52200">
    <property type="entry name" value="Toll/Interleukin receptor TIR domain"/>
    <property type="match status" value="1"/>
</dbReference>
<protein>
    <recommendedName>
        <fullName evidence="6">TIR domain-containing protein</fullName>
    </recommendedName>
</protein>
<dbReference type="CTD" id="20253300"/>
<dbReference type="OrthoDB" id="1421090at2759"/>
<name>V3ZWA8_LOTGI</name>
<dbReference type="GO" id="GO:0005886">
    <property type="term" value="C:plasma membrane"/>
    <property type="evidence" value="ECO:0007669"/>
    <property type="project" value="TreeGrafter"/>
</dbReference>
<evidence type="ECO:0000256" key="4">
    <source>
        <dbReference type="ARBA" id="ARBA00022989"/>
    </source>
</evidence>
<dbReference type="Pfam" id="PF01582">
    <property type="entry name" value="TIR"/>
    <property type="match status" value="1"/>
</dbReference>
<evidence type="ECO:0000256" key="3">
    <source>
        <dbReference type="ARBA" id="ARBA00022729"/>
    </source>
</evidence>
<dbReference type="Gene3D" id="3.40.50.10140">
    <property type="entry name" value="Toll/interleukin-1 receptor homology (TIR) domain"/>
    <property type="match status" value="1"/>
</dbReference>
<dbReference type="GO" id="GO:0038023">
    <property type="term" value="F:signaling receptor activity"/>
    <property type="evidence" value="ECO:0007669"/>
    <property type="project" value="TreeGrafter"/>
</dbReference>
<proteinExistence type="predicted"/>
<keyword evidence="8" id="KW-1185">Reference proteome</keyword>
<evidence type="ECO:0000313" key="7">
    <source>
        <dbReference type="EMBL" id="ESO86860.1"/>
    </source>
</evidence>
<feature type="domain" description="TIR" evidence="6">
    <location>
        <begin position="1"/>
        <end position="116"/>
    </location>
</feature>
<keyword evidence="4" id="KW-1133">Transmembrane helix</keyword>
<evidence type="ECO:0000313" key="8">
    <source>
        <dbReference type="Proteomes" id="UP000030746"/>
    </source>
</evidence>
<dbReference type="RefSeq" id="XP_009062554.1">
    <property type="nucleotide sequence ID" value="XM_009064306.1"/>
</dbReference>
<dbReference type="GO" id="GO:0007165">
    <property type="term" value="P:signal transduction"/>
    <property type="evidence" value="ECO:0007669"/>
    <property type="project" value="InterPro"/>
</dbReference>
<dbReference type="EMBL" id="KB202990">
    <property type="protein sequence ID" value="ESO86860.1"/>
    <property type="molecule type" value="Genomic_DNA"/>
</dbReference>
<evidence type="ECO:0000259" key="6">
    <source>
        <dbReference type="PROSITE" id="PS50104"/>
    </source>
</evidence>
<feature type="non-terminal residue" evidence="7">
    <location>
        <position position="1"/>
    </location>
</feature>
<dbReference type="HOGENOM" id="CLU_053932_3_1_1"/>
<dbReference type="InterPro" id="IPR000157">
    <property type="entry name" value="TIR_dom"/>
</dbReference>
<keyword evidence="3" id="KW-0732">Signal</keyword>
<comment type="subcellular location">
    <subcellularLocation>
        <location evidence="1">Membrane</location>
    </subcellularLocation>
</comment>
<evidence type="ECO:0000256" key="5">
    <source>
        <dbReference type="ARBA" id="ARBA00023136"/>
    </source>
</evidence>
<dbReference type="PROSITE" id="PS50104">
    <property type="entry name" value="TIR"/>
    <property type="match status" value="1"/>
</dbReference>
<evidence type="ECO:0000256" key="1">
    <source>
        <dbReference type="ARBA" id="ARBA00004370"/>
    </source>
</evidence>
<accession>V3ZWA8</accession>
<gene>
    <name evidence="7" type="ORF">LOTGIDRAFT_99652</name>
</gene>
<keyword evidence="2" id="KW-0812">Transmembrane</keyword>
<evidence type="ECO:0000256" key="2">
    <source>
        <dbReference type="ARBA" id="ARBA00022692"/>
    </source>
</evidence>
<dbReference type="GeneID" id="20253300"/>